<dbReference type="Proteomes" id="UP001501391">
    <property type="component" value="Unassembled WGS sequence"/>
</dbReference>
<organism evidence="1 2">
    <name type="scientific">Streptomyces bangladeshensis</name>
    <dbReference type="NCBI Taxonomy" id="295352"/>
    <lineage>
        <taxon>Bacteria</taxon>
        <taxon>Bacillati</taxon>
        <taxon>Actinomycetota</taxon>
        <taxon>Actinomycetes</taxon>
        <taxon>Kitasatosporales</taxon>
        <taxon>Streptomycetaceae</taxon>
        <taxon>Streptomyces</taxon>
    </lineage>
</organism>
<protein>
    <submittedName>
        <fullName evidence="1">Uncharacterized protein</fullName>
    </submittedName>
</protein>
<evidence type="ECO:0000313" key="1">
    <source>
        <dbReference type="EMBL" id="GAA2192829.1"/>
    </source>
</evidence>
<name>A0ABN3BDM3_9ACTN</name>
<gene>
    <name evidence="1" type="ORF">GCM10009787_12100</name>
</gene>
<keyword evidence="2" id="KW-1185">Reference proteome</keyword>
<comment type="caution">
    <text evidence="1">The sequence shown here is derived from an EMBL/GenBank/DDBJ whole genome shotgun (WGS) entry which is preliminary data.</text>
</comment>
<dbReference type="EMBL" id="BAAAOQ010000003">
    <property type="protein sequence ID" value="GAA2192829.1"/>
    <property type="molecule type" value="Genomic_DNA"/>
</dbReference>
<dbReference type="RefSeq" id="WP_346162222.1">
    <property type="nucleotide sequence ID" value="NZ_BAAAOQ010000003.1"/>
</dbReference>
<reference evidence="1 2" key="1">
    <citation type="journal article" date="2019" name="Int. J. Syst. Evol. Microbiol.">
        <title>The Global Catalogue of Microorganisms (GCM) 10K type strain sequencing project: providing services to taxonomists for standard genome sequencing and annotation.</title>
        <authorList>
            <consortium name="The Broad Institute Genomics Platform"/>
            <consortium name="The Broad Institute Genome Sequencing Center for Infectious Disease"/>
            <person name="Wu L."/>
            <person name="Ma J."/>
        </authorList>
    </citation>
    <scope>NUCLEOTIDE SEQUENCE [LARGE SCALE GENOMIC DNA]</scope>
    <source>
        <strain evidence="1 2">JCM 14924</strain>
    </source>
</reference>
<proteinExistence type="predicted"/>
<evidence type="ECO:0000313" key="2">
    <source>
        <dbReference type="Proteomes" id="UP001501391"/>
    </source>
</evidence>
<accession>A0ABN3BDM3</accession>
<sequence>MTTNLSRLDVPLPVVEADAALQALLAEPPAGHTPQPQPADWYERVFDAMACAHPETCTCTPQEAP</sequence>